<proteinExistence type="predicted"/>
<comment type="caution">
    <text evidence="1">The sequence shown here is derived from an EMBL/GenBank/DDBJ whole genome shotgun (WGS) entry which is preliminary data.</text>
</comment>
<sequence>MKPVVDSVIELQPKAINCKVVDSQPGLVAETQPSDVGCCHSMCECSSECLECVIECVRSLGGD</sequence>
<keyword evidence="2" id="KW-1185">Reference proteome</keyword>
<reference evidence="1" key="2">
    <citation type="submission" date="2020-11" db="EMBL/GenBank/DDBJ databases">
        <authorList>
            <person name="McCartney M.A."/>
            <person name="Auch B."/>
            <person name="Kono T."/>
            <person name="Mallez S."/>
            <person name="Becker A."/>
            <person name="Gohl D.M."/>
            <person name="Silverstein K.A.T."/>
            <person name="Koren S."/>
            <person name="Bechman K.B."/>
            <person name="Herman A."/>
            <person name="Abrahante J.E."/>
            <person name="Garbe J."/>
        </authorList>
    </citation>
    <scope>NUCLEOTIDE SEQUENCE</scope>
    <source>
        <strain evidence="1">Duluth1</strain>
        <tissue evidence="1">Whole animal</tissue>
    </source>
</reference>
<reference evidence="1" key="1">
    <citation type="journal article" date="2019" name="bioRxiv">
        <title>The Genome of the Zebra Mussel, Dreissena polymorpha: A Resource for Invasive Species Research.</title>
        <authorList>
            <person name="McCartney M.A."/>
            <person name="Auch B."/>
            <person name="Kono T."/>
            <person name="Mallez S."/>
            <person name="Zhang Y."/>
            <person name="Obille A."/>
            <person name="Becker A."/>
            <person name="Abrahante J.E."/>
            <person name="Garbe J."/>
            <person name="Badalamenti J.P."/>
            <person name="Herman A."/>
            <person name="Mangelson H."/>
            <person name="Liachko I."/>
            <person name="Sullivan S."/>
            <person name="Sone E.D."/>
            <person name="Koren S."/>
            <person name="Silverstein K.A.T."/>
            <person name="Beckman K.B."/>
            <person name="Gohl D.M."/>
        </authorList>
    </citation>
    <scope>NUCLEOTIDE SEQUENCE</scope>
    <source>
        <strain evidence="1">Duluth1</strain>
        <tissue evidence="1">Whole animal</tissue>
    </source>
</reference>
<accession>A0A9D4M121</accession>
<organism evidence="1 2">
    <name type="scientific">Dreissena polymorpha</name>
    <name type="common">Zebra mussel</name>
    <name type="synonym">Mytilus polymorpha</name>
    <dbReference type="NCBI Taxonomy" id="45954"/>
    <lineage>
        <taxon>Eukaryota</taxon>
        <taxon>Metazoa</taxon>
        <taxon>Spiralia</taxon>
        <taxon>Lophotrochozoa</taxon>
        <taxon>Mollusca</taxon>
        <taxon>Bivalvia</taxon>
        <taxon>Autobranchia</taxon>
        <taxon>Heteroconchia</taxon>
        <taxon>Euheterodonta</taxon>
        <taxon>Imparidentia</taxon>
        <taxon>Neoheterodontei</taxon>
        <taxon>Myida</taxon>
        <taxon>Dreissenoidea</taxon>
        <taxon>Dreissenidae</taxon>
        <taxon>Dreissena</taxon>
    </lineage>
</organism>
<evidence type="ECO:0000313" key="2">
    <source>
        <dbReference type="Proteomes" id="UP000828390"/>
    </source>
</evidence>
<dbReference type="EMBL" id="JAIWYP010000002">
    <property type="protein sequence ID" value="KAH3867679.1"/>
    <property type="molecule type" value="Genomic_DNA"/>
</dbReference>
<protein>
    <submittedName>
        <fullName evidence="1">Uncharacterized protein</fullName>
    </submittedName>
</protein>
<gene>
    <name evidence="1" type="ORF">DPMN_030811</name>
</gene>
<dbReference type="AlphaFoldDB" id="A0A9D4M121"/>
<name>A0A9D4M121_DREPO</name>
<evidence type="ECO:0000313" key="1">
    <source>
        <dbReference type="EMBL" id="KAH3867679.1"/>
    </source>
</evidence>
<dbReference type="Proteomes" id="UP000828390">
    <property type="component" value="Unassembled WGS sequence"/>
</dbReference>